<organism evidence="4 5">
    <name type="scientific">Breznakia pachnodae</name>
    <dbReference type="NCBI Taxonomy" id="265178"/>
    <lineage>
        <taxon>Bacteria</taxon>
        <taxon>Bacillati</taxon>
        <taxon>Bacillota</taxon>
        <taxon>Erysipelotrichia</taxon>
        <taxon>Erysipelotrichales</taxon>
        <taxon>Erysipelotrichaceae</taxon>
        <taxon>Breznakia</taxon>
    </lineage>
</organism>
<dbReference type="Pfam" id="PF03816">
    <property type="entry name" value="LytR_cpsA_psr"/>
    <property type="match status" value="1"/>
</dbReference>
<evidence type="ECO:0000313" key="5">
    <source>
        <dbReference type="Proteomes" id="UP001230220"/>
    </source>
</evidence>
<dbReference type="Proteomes" id="UP001230220">
    <property type="component" value="Unassembled WGS sequence"/>
</dbReference>
<dbReference type="EMBL" id="JAUSUR010000001">
    <property type="protein sequence ID" value="MDQ0359821.1"/>
    <property type="molecule type" value="Genomic_DNA"/>
</dbReference>
<name>A0ABU0DYV9_9FIRM</name>
<evidence type="ECO:0000256" key="1">
    <source>
        <dbReference type="ARBA" id="ARBA00006068"/>
    </source>
</evidence>
<comment type="caution">
    <text evidence="4">The sequence shown here is derived from an EMBL/GenBank/DDBJ whole genome shotgun (WGS) entry which is preliminary data.</text>
</comment>
<accession>A0ABU0DYV9</accession>
<dbReference type="SUPFAM" id="SSF53850">
    <property type="entry name" value="Periplasmic binding protein-like II"/>
    <property type="match status" value="1"/>
</dbReference>
<evidence type="ECO:0000313" key="4">
    <source>
        <dbReference type="EMBL" id="MDQ0359821.1"/>
    </source>
</evidence>
<protein>
    <submittedName>
        <fullName evidence="4">LCP family protein required for cell wall assembly</fullName>
    </submittedName>
</protein>
<feature type="transmembrane region" description="Helical" evidence="2">
    <location>
        <begin position="68"/>
        <end position="88"/>
    </location>
</feature>
<keyword evidence="2" id="KW-1133">Transmembrane helix</keyword>
<sequence length="479" mass="52990">MVKKILKDIRTYFVGIYGLLAVFFLIQLFISKLLPVKYIVVVTAILALFGFFIWWIQYSKKTNKSVKVLGKILSVILSIFLIIGNLYLNSTTSLLRNMFHDSNTTEISVVVMKDSPLESIEDVAGKTVGISTLGDISYNDTVVNDINNDVSSPINKQDYSSVTEYKDTLYNGEVDAIILNEGMRGMMEEETETFTQDTRILKTYSYESEAIDIAKRVDVTEEPFIVYISGIDTYGAISTVSRSDVNKIMVVNPNTHQILLIDIPRDYYIPQVCQGMQNDKLTHTGIFGVECTVGSVESYFGIDINYYIRVNFSSVVDIVDALGGISVTSDYAFSSAGYSFSAGENYLDGASALAFSRERYSLAGGDNARIENQTVVLKGIINKAISPSIITNYMGIMSAVGSSFQTNMNNDEMTGLINDQIDSMNGWNISNYAVKGTGGTDWTPANGFNAYVMYPDTATVDQAKQLIQDVYDGKVINLE</sequence>
<dbReference type="PANTHER" id="PTHR33392:SF6">
    <property type="entry name" value="POLYISOPRENYL-TEICHOIC ACID--PEPTIDOGLYCAN TEICHOIC ACID TRANSFERASE TAGU"/>
    <property type="match status" value="1"/>
</dbReference>
<dbReference type="PANTHER" id="PTHR33392">
    <property type="entry name" value="POLYISOPRENYL-TEICHOIC ACID--PEPTIDOGLYCAN TEICHOIC ACID TRANSFERASE TAGU"/>
    <property type="match status" value="1"/>
</dbReference>
<dbReference type="NCBIfam" id="TIGR00350">
    <property type="entry name" value="lytR_cpsA_psr"/>
    <property type="match status" value="1"/>
</dbReference>
<comment type="similarity">
    <text evidence="1">Belongs to the LytR/CpsA/Psr (LCP) family.</text>
</comment>
<dbReference type="Gene3D" id="3.40.190.10">
    <property type="entry name" value="Periplasmic binding protein-like II"/>
    <property type="match status" value="1"/>
</dbReference>
<evidence type="ECO:0000259" key="3">
    <source>
        <dbReference type="Pfam" id="PF03816"/>
    </source>
</evidence>
<keyword evidence="2" id="KW-0472">Membrane</keyword>
<gene>
    <name evidence="4" type="ORF">J2S15_000552</name>
</gene>
<feature type="transmembrane region" description="Helical" evidence="2">
    <location>
        <begin position="12"/>
        <end position="30"/>
    </location>
</feature>
<dbReference type="RefSeq" id="WP_307405253.1">
    <property type="nucleotide sequence ID" value="NZ_JAUSUR010000001.1"/>
</dbReference>
<feature type="domain" description="Cell envelope-related transcriptional attenuator" evidence="3">
    <location>
        <begin position="242"/>
        <end position="385"/>
    </location>
</feature>
<evidence type="ECO:0000256" key="2">
    <source>
        <dbReference type="SAM" id="Phobius"/>
    </source>
</evidence>
<proteinExistence type="inferred from homology"/>
<reference evidence="4 5" key="1">
    <citation type="submission" date="2023-07" db="EMBL/GenBank/DDBJ databases">
        <title>Genomic Encyclopedia of Type Strains, Phase IV (KMG-IV): sequencing the most valuable type-strain genomes for metagenomic binning, comparative biology and taxonomic classification.</title>
        <authorList>
            <person name="Goeker M."/>
        </authorList>
    </citation>
    <scope>NUCLEOTIDE SEQUENCE [LARGE SCALE GENOMIC DNA]</scope>
    <source>
        <strain evidence="4 5">DSM 16784</strain>
    </source>
</reference>
<dbReference type="Gene3D" id="3.40.630.190">
    <property type="entry name" value="LCP protein"/>
    <property type="match status" value="1"/>
</dbReference>
<keyword evidence="5" id="KW-1185">Reference proteome</keyword>
<dbReference type="InterPro" id="IPR050922">
    <property type="entry name" value="LytR/CpsA/Psr_CW_biosynth"/>
</dbReference>
<dbReference type="InterPro" id="IPR004474">
    <property type="entry name" value="LytR_CpsA_psr"/>
</dbReference>
<keyword evidence="2" id="KW-0812">Transmembrane</keyword>
<feature type="transmembrane region" description="Helical" evidence="2">
    <location>
        <begin position="36"/>
        <end position="56"/>
    </location>
</feature>